<dbReference type="EMBL" id="CP022699">
    <property type="protein sequence ID" value="ATJ90735.1"/>
    <property type="molecule type" value="Genomic_DNA"/>
</dbReference>
<reference evidence="3 4" key="1">
    <citation type="submission" date="2017-08" db="EMBL/GenBank/DDBJ databases">
        <title>Complete Genome Sequence of Acetobacter tropicalis Oregon-R-modENCODE STRAIN BDGP1, an acetic acid bacterium isolated from Drosophila melanogaster gut.</title>
        <authorList>
            <person name="Wan K.H."/>
            <person name="Yu C."/>
            <person name="Park S."/>
            <person name="Hammonds A.S."/>
            <person name="Booth B.W."/>
            <person name="Celniker S.E."/>
        </authorList>
    </citation>
    <scope>NUCLEOTIDE SEQUENCE [LARGE SCALE GENOMIC DNA]</scope>
    <source>
        <strain evidence="3 4">BDGP1</strain>
    </source>
</reference>
<keyword evidence="1" id="KW-0175">Coiled coil</keyword>
<feature type="coiled-coil region" evidence="1">
    <location>
        <begin position="50"/>
        <end position="116"/>
    </location>
</feature>
<proteinExistence type="predicted"/>
<evidence type="ECO:0000259" key="2">
    <source>
        <dbReference type="Pfam" id="PF06791"/>
    </source>
</evidence>
<dbReference type="Pfam" id="PF06791">
    <property type="entry name" value="TMP_2"/>
    <property type="match status" value="1"/>
</dbReference>
<gene>
    <name evidence="3" type="ORF">CIW82_08560</name>
</gene>
<evidence type="ECO:0000313" key="3">
    <source>
        <dbReference type="EMBL" id="ATJ90735.1"/>
    </source>
</evidence>
<dbReference type="RefSeq" id="WP_097802405.1">
    <property type="nucleotide sequence ID" value="NZ_CP022699.1"/>
</dbReference>
<feature type="domain" description="Bacteriophage tail tape measure N-terminal" evidence="2">
    <location>
        <begin position="399"/>
        <end position="589"/>
    </location>
</feature>
<protein>
    <recommendedName>
        <fullName evidence="2">Bacteriophage tail tape measure N-terminal domain-containing protein</fullName>
    </recommendedName>
</protein>
<dbReference type="KEGG" id="ato:CIW82_08560"/>
<dbReference type="InterPro" id="IPR009628">
    <property type="entry name" value="Phage_tape_measure_N"/>
</dbReference>
<evidence type="ECO:0000256" key="1">
    <source>
        <dbReference type="SAM" id="Coils"/>
    </source>
</evidence>
<accession>A0A291PH67</accession>
<evidence type="ECO:0000313" key="4">
    <source>
        <dbReference type="Proteomes" id="UP000220394"/>
    </source>
</evidence>
<organism evidence="3 4">
    <name type="scientific">Acetobacter tropicalis</name>
    <dbReference type="NCBI Taxonomy" id="104102"/>
    <lineage>
        <taxon>Bacteria</taxon>
        <taxon>Pseudomonadati</taxon>
        <taxon>Pseudomonadota</taxon>
        <taxon>Alphaproteobacteria</taxon>
        <taxon>Acetobacterales</taxon>
        <taxon>Acetobacteraceae</taxon>
        <taxon>Acetobacter</taxon>
    </lineage>
</organism>
<name>A0A291PH67_9PROT</name>
<dbReference type="Proteomes" id="UP000220394">
    <property type="component" value="Chromosome"/>
</dbReference>
<sequence>MPNVEDVRISYASNVAAVAGQDAAAMEKLADAAEITDRVIKKTSQTADGVQRSNDAVARATRTLETLLRKRAEAEEVMADAIARSEKTEEDRQRTLAGLDQKIEKATQSLAKAEAQWSAYEVAQGEAAKGGSSAALSFDTLTAAQSAQLLSMRDVSAQFRAGQITVQGYRAALRDIASSYATLGTAAEAATHQMASGLQVHIDNLTGVSSSAADTSDKQADFEAAAEAADKLRAKWVPLARAEQDYAKSQQELNTLLRANILDLGEYEASMARITSAYQAQKAAIASTVQAQQDALRTQNETTAAGAQGKINAWAGVSTPEYGQSDARQADFEAAAQAAENLRAQLVPLAAAQQDYADAQKLASSALAANIIDQQEYDAYVGKAKTTLDRQTASLRGNAGAAKLTAFEMGILADEAHKFFDQVLAGGNAMQAAFYQVPNMVQIMGGFRASLTRVTSALIGPGALVAGLGAGVAAIAAMGYASESEQQQLAQLSTHLRATRTDYAQMADAAEKAARSLHESDSDLSLSDSRTAVQTIVSVPTVDSSQIERYMTDARNLAAVMGQTVPEAAKTMASALQDPAKAAEEFAQQGMPGFSAGLVLMVQHMEQAGNRTGALNSVLKVLEQTTKNAEEQALTPFQASLKNLKDETGGVGDTVVYAFQHMGDGIVGMATAGINALTDLIGLVEQIPGKVESVASGIWDTVKEGGSWLENGVEHGLDAVGATGLSSLMDRGYSSDPTFSMPANPNATGTSQTSATTAAVEAQTAATTKNTAAWEENRKEIDAMAGTDSSLSGQISDHQRKIQGLTTAIAKLKAMGPENYSPGNANAAEAYNATLKNLTGQLQAEQVALGGLRGPFAELLEQQDRAAQSAAALTGYDKAMVEASQQADDAARQLSGGLASASEKALVQAAAARTLAAEYTTGTSVMQRNTSLQGQIADAWSKGGAAAEHATNYVQAYTDALDHYKEGSPAFAEAVAQRTKALDEQYSAAQKVQLAQQTYANDNQVKLLETETDTIGMNADARTKLINRMQAEQEQLQKGNSLQDESVQAYLASVDALSDATTAYEHHQQVLQDVTGSLENMTDQLTDGVTQGFLQGTSSGMSFKTTLQGITTQIVGMLAKMALINPLLNKIDGGTRTTLDEVTDMLSGSSSASNAGTDKGLDQQDQEALQNWFGEKTQSGSQGSTDGLDQQDKSSLNQLFGAGQGGSSGLSGLMSTKLFGTASVGSLLTGVGSGMAVGSLFSHVGNGTDGTLGSAIGSGVGSIVGSIFPGVGTVLGGIIGGAGGGILGSLFGGKHHYTIDDVSAENGALSISRVHNHRNTDSITSPLQDDLDSLNQLYSDVGASVSDSGVVGQVYAKRYRGKKSSQTLADILPDIDLTSSDATFAKALAGGMPSSFDSVDTYAQTVQQLKQTSDALDALGVHVSKFTDATHVSVESISGYTGDLAKVLSGFDGQTVSTDVLQSQISSLKSLLDVTASGAESIVDQVQDLRVQYQQAADQAKAYGLDYQVILDKGNAIAEMTIANENRKLEQSDQSVQARYLAATGDQEGADLLNFDVSAAQQKQELDDEWRSYLGDSYASSQTYADQMADLDKTLAAERLKIQATYAAQALADQEAAQQEAAEQQAEYLSQAQSSVASAFSNLADYVQGLGTSDASPLSVQDQYKLANDNFDMDYQAAMGGDYDALTRLQSESQTALSVDKQWLGSGTDYSKAYQDMLTKLQAIGNLGADTFTANLAKQLAAQQVDATLQVNKSIQTMQAAITAELKQFIRMQTLKAA</sequence>